<keyword evidence="2" id="KW-0418">Kinase</keyword>
<dbReference type="InterPro" id="IPR014710">
    <property type="entry name" value="RmlC-like_jellyroll"/>
</dbReference>
<feature type="domain" description="Cyclic nucleotide-binding" evidence="1">
    <location>
        <begin position="5"/>
        <end position="81"/>
    </location>
</feature>
<evidence type="ECO:0000313" key="3">
    <source>
        <dbReference type="Proteomes" id="UP000197215"/>
    </source>
</evidence>
<dbReference type="SUPFAM" id="SSF51206">
    <property type="entry name" value="cAMP-binding domain-like"/>
    <property type="match status" value="1"/>
</dbReference>
<dbReference type="InterPro" id="IPR018490">
    <property type="entry name" value="cNMP-bd_dom_sf"/>
</dbReference>
<protein>
    <submittedName>
        <fullName evidence="2">cAMP-binding domain of CRP or a regulatory subunit of cAMP-dependent protein kinases</fullName>
    </submittedName>
</protein>
<dbReference type="InterPro" id="IPR000595">
    <property type="entry name" value="cNMP-bd_dom"/>
</dbReference>
<gene>
    <name evidence="2" type="ORF">SAMN06295916_0435</name>
</gene>
<reference evidence="2 3" key="1">
    <citation type="submission" date="2017-06" db="EMBL/GenBank/DDBJ databases">
        <authorList>
            <person name="Kim H.J."/>
            <person name="Triplett B.A."/>
        </authorList>
    </citation>
    <scope>NUCLEOTIDE SEQUENCE [LARGE SCALE GENOMIC DNA]</scope>
    <source>
        <strain evidence="2 3">MWH-VicM1</strain>
    </source>
</reference>
<evidence type="ECO:0000259" key="1">
    <source>
        <dbReference type="Pfam" id="PF00027"/>
    </source>
</evidence>
<dbReference type="InterPro" id="IPR036388">
    <property type="entry name" value="WH-like_DNA-bd_sf"/>
</dbReference>
<accession>A0A212T588</accession>
<keyword evidence="2" id="KW-0808">Transferase</keyword>
<dbReference type="OrthoDB" id="5297329at2"/>
<sequence>MEKIISYKAGDLIYKSGQTGPAYKVITGTVRLDHAQASHKSVFANLAIAGDLVGAEVLLRKPYAFEAHALTDCEISVWQESTILLADALAEQLIKSSWRQSDVVSLRCGMAMERILKFVQLLSNKSATEKTENLSLPPLKETADITDLTIETVCRCIASLRKQGVLVPVQGTRGNLRNQFTVSVESMQAIAA</sequence>
<keyword evidence="3" id="KW-1185">Reference proteome</keyword>
<organism evidence="2 3">
    <name type="scientific">Polynucleobacter victoriensis</name>
    <dbReference type="NCBI Taxonomy" id="2049319"/>
    <lineage>
        <taxon>Bacteria</taxon>
        <taxon>Pseudomonadati</taxon>
        <taxon>Pseudomonadota</taxon>
        <taxon>Betaproteobacteria</taxon>
        <taxon>Burkholderiales</taxon>
        <taxon>Burkholderiaceae</taxon>
        <taxon>Polynucleobacter</taxon>
    </lineage>
</organism>
<dbReference type="AlphaFoldDB" id="A0A212T588"/>
<dbReference type="CDD" id="cd00038">
    <property type="entry name" value="CAP_ED"/>
    <property type="match status" value="1"/>
</dbReference>
<dbReference type="EMBL" id="FYEX01000001">
    <property type="protein sequence ID" value="SNC61222.1"/>
    <property type="molecule type" value="Genomic_DNA"/>
</dbReference>
<name>A0A212T588_9BURK</name>
<dbReference type="Gene3D" id="1.10.10.10">
    <property type="entry name" value="Winged helix-like DNA-binding domain superfamily/Winged helix DNA-binding domain"/>
    <property type="match status" value="1"/>
</dbReference>
<evidence type="ECO:0000313" key="2">
    <source>
        <dbReference type="EMBL" id="SNC61222.1"/>
    </source>
</evidence>
<dbReference type="Gene3D" id="2.60.120.10">
    <property type="entry name" value="Jelly Rolls"/>
    <property type="match status" value="1"/>
</dbReference>
<dbReference type="Pfam" id="PF00027">
    <property type="entry name" value="cNMP_binding"/>
    <property type="match status" value="1"/>
</dbReference>
<dbReference type="RefSeq" id="WP_088812328.1">
    <property type="nucleotide sequence ID" value="NZ_FYEX01000001.1"/>
</dbReference>
<dbReference type="Proteomes" id="UP000197215">
    <property type="component" value="Unassembled WGS sequence"/>
</dbReference>
<dbReference type="GO" id="GO:0016301">
    <property type="term" value="F:kinase activity"/>
    <property type="evidence" value="ECO:0007669"/>
    <property type="project" value="UniProtKB-KW"/>
</dbReference>
<proteinExistence type="predicted"/>